<sequence length="145" mass="16951">MTVVVILNDGWVSSNTLGKGKPFYWKLDDDCNIHIKREIKNWKIETVSYDHLNKLNNYMGSGDWVGLKNNVKKLSNGTEDDGIGTFLYNLHEDTSYAQLSSHLSALFNYAGIWEHNGYSRNMEFKLKSDNWCRDIKKYYQQKSRE</sequence>
<reference evidence="1 2" key="1">
    <citation type="submission" date="2010-06" db="EMBL/GenBank/DDBJ databases">
        <title>Complete sequence chromosome of Methanohalobium evestigatum Z-7303.</title>
        <authorList>
            <consortium name="US DOE Joint Genome Institute"/>
            <person name="Lucas S."/>
            <person name="Copeland A."/>
            <person name="Lapidus A."/>
            <person name="Cheng J.-F."/>
            <person name="Bruce D."/>
            <person name="Goodwin L."/>
            <person name="Pitluck S."/>
            <person name="Saunders E."/>
            <person name="Detter J.C."/>
            <person name="Han C."/>
            <person name="Tapia R."/>
            <person name="Land M."/>
            <person name="Hauser L."/>
            <person name="Kyrpides N."/>
            <person name="Mikhailova N."/>
            <person name="Sieprawska-Lupa M."/>
            <person name="Whitman W.B."/>
            <person name="Anderson I."/>
            <person name="Woyke T."/>
        </authorList>
    </citation>
    <scope>NUCLEOTIDE SEQUENCE [LARGE SCALE GENOMIC DNA]</scope>
    <source>
        <strain evidence="2">ATCC BAA-1072 / DSM 3721 / NBRC 107634 / OCM 161 / Z-7303</strain>
    </source>
</reference>
<dbReference type="EMBL" id="CP002069">
    <property type="protein sequence ID" value="ADI73372.1"/>
    <property type="molecule type" value="Genomic_DNA"/>
</dbReference>
<proteinExistence type="predicted"/>
<gene>
    <name evidence="1" type="ordered locus">Metev_0457</name>
</gene>
<name>D7E830_METEZ</name>
<keyword evidence="2" id="KW-1185">Reference proteome</keyword>
<evidence type="ECO:0000313" key="1">
    <source>
        <dbReference type="EMBL" id="ADI73372.1"/>
    </source>
</evidence>
<evidence type="ECO:0000313" key="2">
    <source>
        <dbReference type="Proteomes" id="UP000000391"/>
    </source>
</evidence>
<organism evidence="1 2">
    <name type="scientific">Methanohalobium evestigatum (strain ATCC BAA-1072 / DSM 3721 / NBRC 107634 / OCM 161 / Z-7303)</name>
    <dbReference type="NCBI Taxonomy" id="644295"/>
    <lineage>
        <taxon>Archaea</taxon>
        <taxon>Methanobacteriati</taxon>
        <taxon>Methanobacteriota</taxon>
        <taxon>Stenosarchaea group</taxon>
        <taxon>Methanomicrobia</taxon>
        <taxon>Methanosarcinales</taxon>
        <taxon>Methanosarcinaceae</taxon>
        <taxon>Methanohalobium</taxon>
    </lineage>
</organism>
<dbReference type="GeneID" id="9346076"/>
<dbReference type="RefSeq" id="WP_013193940.1">
    <property type="nucleotide sequence ID" value="NC_014253.1"/>
</dbReference>
<accession>D7E830</accession>
<keyword evidence="1" id="KW-0808">Transferase</keyword>
<dbReference type="KEGG" id="mev:Metev_0457"/>
<dbReference type="HOGENOM" id="CLU_1782499_0_0_2"/>
<dbReference type="Proteomes" id="UP000000391">
    <property type="component" value="Chromosome"/>
</dbReference>
<dbReference type="STRING" id="644295.Metev_0457"/>
<dbReference type="GO" id="GO:0016740">
    <property type="term" value="F:transferase activity"/>
    <property type="evidence" value="ECO:0007669"/>
    <property type="project" value="UniProtKB-KW"/>
</dbReference>
<protein>
    <submittedName>
        <fullName evidence="1">Glycosyl transferase, group 1</fullName>
    </submittedName>
</protein>
<dbReference type="OrthoDB" id="136977at2157"/>
<dbReference type="AlphaFoldDB" id="D7E830"/>